<dbReference type="RefSeq" id="WP_091936107.1">
    <property type="nucleotide sequence ID" value="NZ_FOUJ01000003.1"/>
</dbReference>
<dbReference type="Proteomes" id="UP000198535">
    <property type="component" value="Unassembled WGS sequence"/>
</dbReference>
<name>A0A1I4S4F4_9EURY</name>
<evidence type="ECO:0000313" key="2">
    <source>
        <dbReference type="Proteomes" id="UP000198535"/>
    </source>
</evidence>
<evidence type="ECO:0000313" key="1">
    <source>
        <dbReference type="EMBL" id="SFM59367.1"/>
    </source>
</evidence>
<dbReference type="EMBL" id="FOUJ01000003">
    <property type="protein sequence ID" value="SFM59367.1"/>
    <property type="molecule type" value="Genomic_DNA"/>
</dbReference>
<proteinExistence type="predicted"/>
<sequence length="294" mass="33007">MVKKNIGLVVKLFLVIALCTLIASADQTNDSDKYTFTNYGGEVYTPEAMEFGANLDGTEQISVMTTSATLENQTERKHVLLQFYETPNDEQLGALKEYEVRRVAVAAKYTSIFSMPADYTAADLPGDVGLRWMGEIPVENKYDKSYGLNVPYYAKMEDGNVKLAVVFYEDVTSQDSINIIQKYTDNFSTPMIDILEYEIITAESNISLIANEDAVKHVGYYGYETVPTYDSDFADYEEIIEEDIENDSTLTNEQEINVSDTKNGVDSEIKKSPSFSSVMTLVFLTLSVVVCYRK</sequence>
<gene>
    <name evidence="1" type="ORF">SAMN04488696_1768</name>
</gene>
<protein>
    <submittedName>
        <fullName evidence="1">Uncharacterized protein</fullName>
    </submittedName>
</protein>
<dbReference type="OrthoDB" id="126354at2157"/>
<reference evidence="2" key="1">
    <citation type="submission" date="2016-10" db="EMBL/GenBank/DDBJ databases">
        <authorList>
            <person name="Varghese N."/>
            <person name="Submissions S."/>
        </authorList>
    </citation>
    <scope>NUCLEOTIDE SEQUENCE [LARGE SCALE GENOMIC DNA]</scope>
    <source>
        <strain evidence="2">Mob M</strain>
    </source>
</reference>
<accession>A0A1I4S4F4</accession>
<dbReference type="AlphaFoldDB" id="A0A1I4S4F4"/>
<keyword evidence="2" id="KW-1185">Reference proteome</keyword>
<organism evidence="1 2">
    <name type="scientific">Methanolobus profundi</name>
    <dbReference type="NCBI Taxonomy" id="487685"/>
    <lineage>
        <taxon>Archaea</taxon>
        <taxon>Methanobacteriati</taxon>
        <taxon>Methanobacteriota</taxon>
        <taxon>Stenosarchaea group</taxon>
        <taxon>Methanomicrobia</taxon>
        <taxon>Methanosarcinales</taxon>
        <taxon>Methanosarcinaceae</taxon>
        <taxon>Methanolobus</taxon>
    </lineage>
</organism>